<evidence type="ECO:0000313" key="3">
    <source>
        <dbReference type="Proteomes" id="UP001558632"/>
    </source>
</evidence>
<keyword evidence="3" id="KW-1185">Reference proteome</keyword>
<accession>A0ABR3L0R0</accession>
<dbReference type="Proteomes" id="UP001558632">
    <property type="component" value="Unassembled WGS sequence"/>
</dbReference>
<proteinExistence type="predicted"/>
<comment type="caution">
    <text evidence="2">The sequence shown here is derived from an EMBL/GenBank/DDBJ whole genome shotgun (WGS) entry which is preliminary data.</text>
</comment>
<evidence type="ECO:0000256" key="1">
    <source>
        <dbReference type="SAM" id="MobiDB-lite"/>
    </source>
</evidence>
<name>A0ABR3L0R0_TRISP</name>
<feature type="region of interest" description="Disordered" evidence="1">
    <location>
        <begin position="1"/>
        <end position="40"/>
    </location>
</feature>
<dbReference type="EMBL" id="JBEUSY010000068">
    <property type="protein sequence ID" value="KAL1245716.1"/>
    <property type="molecule type" value="Genomic_DNA"/>
</dbReference>
<sequence>MGNTNSCRSAAAGNKKKKRDNSCDNGTIVGLKGPKKRTSTDKTINCKHLLQQLTSDNGTDEALEAFCASLQWPTCRLQQLIVTIVANVAAANRMYFSTKFTNKLNTQSNNVFLQLDPVI</sequence>
<evidence type="ECO:0000313" key="2">
    <source>
        <dbReference type="EMBL" id="KAL1245716.1"/>
    </source>
</evidence>
<protein>
    <submittedName>
        <fullName evidence="2">Chaperone protein ClpB</fullName>
    </submittedName>
</protein>
<organism evidence="2 3">
    <name type="scientific">Trichinella spiralis</name>
    <name type="common">Trichina worm</name>
    <dbReference type="NCBI Taxonomy" id="6334"/>
    <lineage>
        <taxon>Eukaryota</taxon>
        <taxon>Metazoa</taxon>
        <taxon>Ecdysozoa</taxon>
        <taxon>Nematoda</taxon>
        <taxon>Enoplea</taxon>
        <taxon>Dorylaimia</taxon>
        <taxon>Trichinellida</taxon>
        <taxon>Trichinellidae</taxon>
        <taxon>Trichinella</taxon>
    </lineage>
</organism>
<gene>
    <name evidence="2" type="ORF">TSPI_08488</name>
</gene>
<reference evidence="2 3" key="1">
    <citation type="submission" date="2024-07" db="EMBL/GenBank/DDBJ databases">
        <title>Enhanced genomic and transcriptomic resources for Trichinella pseudospiralis and T. spiralis underpin the discovery of pronounced molecular differences between stages and species.</title>
        <authorList>
            <person name="Pasi K.K."/>
            <person name="La Rosa G."/>
            <person name="Gomez-Morales M.A."/>
            <person name="Tosini F."/>
            <person name="Sumanam S."/>
            <person name="Young N.D."/>
            <person name="Chang B.C."/>
            <person name="Robin G.B."/>
        </authorList>
    </citation>
    <scope>NUCLEOTIDE SEQUENCE [LARGE SCALE GENOMIC DNA]</scope>
    <source>
        <strain evidence="2">ISS534</strain>
    </source>
</reference>